<proteinExistence type="predicted"/>
<dbReference type="SUPFAM" id="SSF51445">
    <property type="entry name" value="(Trans)glycosidases"/>
    <property type="match status" value="1"/>
</dbReference>
<dbReference type="Gene3D" id="3.20.20.80">
    <property type="entry name" value="Glycosidases"/>
    <property type="match status" value="1"/>
</dbReference>
<dbReference type="PANTHER" id="PTHR12631">
    <property type="entry name" value="ALPHA-L-IDURONIDASE"/>
    <property type="match status" value="1"/>
</dbReference>
<keyword evidence="2" id="KW-0119">Carbohydrate metabolism</keyword>
<dbReference type="GO" id="GO:0004553">
    <property type="term" value="F:hydrolase activity, hydrolyzing O-glycosyl compounds"/>
    <property type="evidence" value="ECO:0007669"/>
    <property type="project" value="InterPro"/>
</dbReference>
<name>A0A1W1XBZ8_9NEIS</name>
<accession>A0A1W1XBZ8</accession>
<keyword evidence="1 6" id="KW-0378">Hydrolase</keyword>
<evidence type="ECO:0000313" key="6">
    <source>
        <dbReference type="EMBL" id="SMC21407.1"/>
    </source>
</evidence>
<keyword evidence="4" id="KW-0732">Signal</keyword>
<dbReference type="Pfam" id="PF00331">
    <property type="entry name" value="Glyco_hydro_10"/>
    <property type="match status" value="1"/>
</dbReference>
<gene>
    <name evidence="6" type="ORF">SAMN02745857_01203</name>
</gene>
<keyword evidence="7" id="KW-1185">Reference proteome</keyword>
<dbReference type="InterPro" id="IPR017853">
    <property type="entry name" value="GH"/>
</dbReference>
<dbReference type="InterPro" id="IPR051923">
    <property type="entry name" value="Glycosyl_Hydrolase_39"/>
</dbReference>
<keyword evidence="3" id="KW-0624">Polysaccharide degradation</keyword>
<feature type="signal peptide" evidence="4">
    <location>
        <begin position="1"/>
        <end position="23"/>
    </location>
</feature>
<reference evidence="6 7" key="1">
    <citation type="submission" date="2017-04" db="EMBL/GenBank/DDBJ databases">
        <authorList>
            <person name="Afonso C.L."/>
            <person name="Miller P.J."/>
            <person name="Scott M.A."/>
            <person name="Spackman E."/>
            <person name="Goraichik I."/>
            <person name="Dimitrov K.M."/>
            <person name="Suarez D.L."/>
            <person name="Swayne D.E."/>
        </authorList>
    </citation>
    <scope>NUCLEOTIDE SEQUENCE [LARGE SCALE GENOMIC DNA]</scope>
    <source>
        <strain evidence="6 7">DSM 23236</strain>
    </source>
</reference>
<dbReference type="EMBL" id="FWXD01000005">
    <property type="protein sequence ID" value="SMC21407.1"/>
    <property type="molecule type" value="Genomic_DNA"/>
</dbReference>
<sequence length="424" mass="46961">MIYLMNPRLALAALALSAGIAHAAPQGERPVFLGQHILYNRTFDGLQDNLFDGLRIWGAEGTTWREIEPQKGQFDFKRFDEHVAAAQARHLPLMHTLGQTPLWASARPDEQGNTGPGAAAEPADMEDWARYVRTVATRYKGKISAYEVMNEPRVPEAVKVWSPGFFSGSAAKLAELTRITATEVRRIDPTAKIVCPSMDGFDGLKRLDAFLKTGAGQYCDVIGFHYYLPRQTVKELRDMVEETNRIKAGYGLAKTPVWDTETGVIVAEAGYNLQPKFKEGPLSKSFQSDDAARLAAKMLVVSHNLGVERTYWFAHDTSWMGSTMADKRQNRLNNFGRALAVLHGWLGGRYLRNCTDAGTAMSCEVYDGKSKLGAIYWGPGKPSAAWSKEGYSRIEFLDGTSTTLTGFDPATTLPRMPDDVVLLR</sequence>
<feature type="chain" id="PRO_5012529102" evidence="4">
    <location>
        <begin position="24"/>
        <end position="424"/>
    </location>
</feature>
<evidence type="ECO:0000256" key="4">
    <source>
        <dbReference type="SAM" id="SignalP"/>
    </source>
</evidence>
<organism evidence="6 7">
    <name type="scientific">Andreprevotia lacus DSM 23236</name>
    <dbReference type="NCBI Taxonomy" id="1121001"/>
    <lineage>
        <taxon>Bacteria</taxon>
        <taxon>Pseudomonadati</taxon>
        <taxon>Pseudomonadota</taxon>
        <taxon>Betaproteobacteria</taxon>
        <taxon>Neisseriales</taxon>
        <taxon>Chitinibacteraceae</taxon>
        <taxon>Andreprevotia</taxon>
    </lineage>
</organism>
<dbReference type="STRING" id="1121001.SAMN02745857_01203"/>
<evidence type="ECO:0000313" key="7">
    <source>
        <dbReference type="Proteomes" id="UP000192761"/>
    </source>
</evidence>
<evidence type="ECO:0000256" key="1">
    <source>
        <dbReference type="ARBA" id="ARBA00022801"/>
    </source>
</evidence>
<dbReference type="OrthoDB" id="912485at2"/>
<dbReference type="InterPro" id="IPR001000">
    <property type="entry name" value="GH10_dom"/>
</dbReference>
<evidence type="ECO:0000256" key="2">
    <source>
        <dbReference type="ARBA" id="ARBA00023277"/>
    </source>
</evidence>
<protein>
    <submittedName>
        <fullName evidence="6">Glycosyl hydrolase family 10</fullName>
    </submittedName>
</protein>
<evidence type="ECO:0000259" key="5">
    <source>
        <dbReference type="Pfam" id="PF00331"/>
    </source>
</evidence>
<dbReference type="AlphaFoldDB" id="A0A1W1XBZ8"/>
<dbReference type="GO" id="GO:0000272">
    <property type="term" value="P:polysaccharide catabolic process"/>
    <property type="evidence" value="ECO:0007669"/>
    <property type="project" value="UniProtKB-KW"/>
</dbReference>
<dbReference type="PANTHER" id="PTHR12631:SF10">
    <property type="entry name" value="BETA-XYLOSIDASE-LIKE PROTEIN-RELATED"/>
    <property type="match status" value="1"/>
</dbReference>
<feature type="domain" description="GH10" evidence="5">
    <location>
        <begin position="63"/>
        <end position="154"/>
    </location>
</feature>
<dbReference type="Proteomes" id="UP000192761">
    <property type="component" value="Unassembled WGS sequence"/>
</dbReference>
<evidence type="ECO:0000256" key="3">
    <source>
        <dbReference type="ARBA" id="ARBA00023326"/>
    </source>
</evidence>